<organism evidence="4">
    <name type="scientific">Oikopleura dioica</name>
    <name type="common">Tunicate</name>
    <dbReference type="NCBI Taxonomy" id="34765"/>
    <lineage>
        <taxon>Eukaryota</taxon>
        <taxon>Metazoa</taxon>
        <taxon>Chordata</taxon>
        <taxon>Tunicata</taxon>
        <taxon>Appendicularia</taxon>
        <taxon>Copelata</taxon>
        <taxon>Oikopleuridae</taxon>
        <taxon>Oikopleura</taxon>
    </lineage>
</organism>
<dbReference type="InterPro" id="IPR036465">
    <property type="entry name" value="vWFA_dom_sf"/>
</dbReference>
<feature type="region of interest" description="Disordered" evidence="1">
    <location>
        <begin position="237"/>
        <end position="268"/>
    </location>
</feature>
<feature type="signal peptide" evidence="2">
    <location>
        <begin position="1"/>
        <end position="20"/>
    </location>
</feature>
<keyword evidence="5" id="KW-1185">Reference proteome</keyword>
<keyword evidence="2" id="KW-0732">Signal</keyword>
<dbReference type="Pfam" id="PF00092">
    <property type="entry name" value="VWA"/>
    <property type="match status" value="1"/>
</dbReference>
<dbReference type="PANTHER" id="PTHR24020:SF20">
    <property type="entry name" value="PH DOMAIN-CONTAINING PROTEIN"/>
    <property type="match status" value="1"/>
</dbReference>
<feature type="domain" description="VWFA" evidence="3">
    <location>
        <begin position="29"/>
        <end position="211"/>
    </location>
</feature>
<dbReference type="PROSITE" id="PS50234">
    <property type="entry name" value="VWFA"/>
    <property type="match status" value="1"/>
</dbReference>
<proteinExistence type="predicted"/>
<gene>
    <name evidence="4" type="ORF">GSOID_T00009246001</name>
</gene>
<dbReference type="Proteomes" id="UP000001307">
    <property type="component" value="Unassembled WGS sequence"/>
</dbReference>
<dbReference type="AlphaFoldDB" id="E4WWH4"/>
<evidence type="ECO:0000259" key="3">
    <source>
        <dbReference type="PROSITE" id="PS50234"/>
    </source>
</evidence>
<dbReference type="InterPro" id="IPR002035">
    <property type="entry name" value="VWF_A"/>
</dbReference>
<dbReference type="CDD" id="cd01450">
    <property type="entry name" value="vWFA_subfamily_ECM"/>
    <property type="match status" value="1"/>
</dbReference>
<dbReference type="SUPFAM" id="SSF53300">
    <property type="entry name" value="vWA-like"/>
    <property type="match status" value="1"/>
</dbReference>
<accession>E4WWH4</accession>
<sequence length="367" mass="39956">MQLLRSFFLLAAALTSPATADCPPDAKMDLVFLVDTSSSIRKAGHKAIESIRSFIYKVVDGFTMGPDHTSFGAISYNKDPVINFVLNEHYNQEGVKMAVDTIDFESGKGTETGKAMNFMAQMIDMGFGQRNDSKVVAIVITDGRSSEKHDFVAEASKNLKKVVDIVIAVGVNMKKENELSREIKTIASEPDEHYAIEAESFESLSMVQDIVKNCICIGISSQHCMIPTMSADDSGFLRRGSFTTTPAPRPGGKRPRPIAGSQPATTSSPFHVKPDACCGQEVFNSGLKTCCATHGDKSDDTKFLVDIGTRCPAGSSEDWNIVSTMDINSMGDHFDFANQYADYNGDIEAFPEPEVAHSFGIDWNNLA</sequence>
<dbReference type="PANTHER" id="PTHR24020">
    <property type="entry name" value="COLLAGEN ALPHA"/>
    <property type="match status" value="1"/>
</dbReference>
<dbReference type="OrthoDB" id="10256829at2759"/>
<dbReference type="InParanoid" id="E4WWH4"/>
<dbReference type="InterPro" id="IPR050525">
    <property type="entry name" value="ECM_Assembly_Org"/>
</dbReference>
<evidence type="ECO:0000313" key="5">
    <source>
        <dbReference type="Proteomes" id="UP000001307"/>
    </source>
</evidence>
<feature type="chain" id="PRO_5003189664" description="VWFA domain-containing protein" evidence="2">
    <location>
        <begin position="21"/>
        <end position="367"/>
    </location>
</feature>
<dbReference type="EMBL" id="FN653017">
    <property type="protein sequence ID" value="CBY21478.1"/>
    <property type="molecule type" value="Genomic_DNA"/>
</dbReference>
<protein>
    <recommendedName>
        <fullName evidence="3">VWFA domain-containing protein</fullName>
    </recommendedName>
</protein>
<dbReference type="SMART" id="SM00327">
    <property type="entry name" value="VWA"/>
    <property type="match status" value="1"/>
</dbReference>
<evidence type="ECO:0000256" key="1">
    <source>
        <dbReference type="SAM" id="MobiDB-lite"/>
    </source>
</evidence>
<evidence type="ECO:0000313" key="4">
    <source>
        <dbReference type="EMBL" id="CBY21478.1"/>
    </source>
</evidence>
<name>E4WWH4_OIKDI</name>
<dbReference type="PRINTS" id="PR00453">
    <property type="entry name" value="VWFADOMAIN"/>
</dbReference>
<evidence type="ECO:0000256" key="2">
    <source>
        <dbReference type="SAM" id="SignalP"/>
    </source>
</evidence>
<dbReference type="Gene3D" id="3.40.50.410">
    <property type="entry name" value="von Willebrand factor, type A domain"/>
    <property type="match status" value="1"/>
</dbReference>
<reference evidence="4" key="1">
    <citation type="journal article" date="2010" name="Science">
        <title>Plasticity of animal genome architecture unmasked by rapid evolution of a pelagic tunicate.</title>
        <authorList>
            <person name="Denoeud F."/>
            <person name="Henriet S."/>
            <person name="Mungpakdee S."/>
            <person name="Aury J.M."/>
            <person name="Da Silva C."/>
            <person name="Brinkmann H."/>
            <person name="Mikhaleva J."/>
            <person name="Olsen L.C."/>
            <person name="Jubin C."/>
            <person name="Canestro C."/>
            <person name="Bouquet J.M."/>
            <person name="Danks G."/>
            <person name="Poulain J."/>
            <person name="Campsteijn C."/>
            <person name="Adamski M."/>
            <person name="Cross I."/>
            <person name="Yadetie F."/>
            <person name="Muffato M."/>
            <person name="Louis A."/>
            <person name="Butcher S."/>
            <person name="Tsagkogeorga G."/>
            <person name="Konrad A."/>
            <person name="Singh S."/>
            <person name="Jensen M.F."/>
            <person name="Cong E.H."/>
            <person name="Eikeseth-Otteraa H."/>
            <person name="Noel B."/>
            <person name="Anthouard V."/>
            <person name="Porcel B.M."/>
            <person name="Kachouri-Lafond R."/>
            <person name="Nishino A."/>
            <person name="Ugolini M."/>
            <person name="Chourrout P."/>
            <person name="Nishida H."/>
            <person name="Aasland R."/>
            <person name="Huzurbazar S."/>
            <person name="Westhof E."/>
            <person name="Delsuc F."/>
            <person name="Lehrach H."/>
            <person name="Reinhardt R."/>
            <person name="Weissenbach J."/>
            <person name="Roy S.W."/>
            <person name="Artiguenave F."/>
            <person name="Postlethwait J.H."/>
            <person name="Manak J.R."/>
            <person name="Thompson E.M."/>
            <person name="Jaillon O."/>
            <person name="Du Pasquier L."/>
            <person name="Boudinot P."/>
            <person name="Liberles D.A."/>
            <person name="Volff J.N."/>
            <person name="Philippe H."/>
            <person name="Lenhard B."/>
            <person name="Roest Crollius H."/>
            <person name="Wincker P."/>
            <person name="Chourrout D."/>
        </authorList>
    </citation>
    <scope>NUCLEOTIDE SEQUENCE [LARGE SCALE GENOMIC DNA]</scope>
</reference>